<dbReference type="Proteomes" id="UP000078544">
    <property type="component" value="Unassembled WGS sequence"/>
</dbReference>
<protein>
    <submittedName>
        <fullName evidence="1">Uncharacterized protein</fullName>
    </submittedName>
</protein>
<comment type="caution">
    <text evidence="1">The sequence shown here is derived from an EMBL/GenBank/DDBJ whole genome shotgun (WGS) entry which is preliminary data.</text>
</comment>
<evidence type="ECO:0000313" key="1">
    <source>
        <dbReference type="EMBL" id="KZZ87779.1"/>
    </source>
</evidence>
<accession>A0A167VNF8</accession>
<evidence type="ECO:0000313" key="2">
    <source>
        <dbReference type="Proteomes" id="UP000078544"/>
    </source>
</evidence>
<dbReference type="AlphaFoldDB" id="A0A167VNF8"/>
<organism evidence="1 2">
    <name type="scientific">Moelleriella libera RCEF 2490</name>
    <dbReference type="NCBI Taxonomy" id="1081109"/>
    <lineage>
        <taxon>Eukaryota</taxon>
        <taxon>Fungi</taxon>
        <taxon>Dikarya</taxon>
        <taxon>Ascomycota</taxon>
        <taxon>Pezizomycotina</taxon>
        <taxon>Sordariomycetes</taxon>
        <taxon>Hypocreomycetidae</taxon>
        <taxon>Hypocreales</taxon>
        <taxon>Clavicipitaceae</taxon>
        <taxon>Moelleriella</taxon>
    </lineage>
</organism>
<name>A0A167VNF8_9HYPO</name>
<reference evidence="1 2" key="1">
    <citation type="journal article" date="2016" name="Genome Biol. Evol.">
        <title>Divergent and convergent evolution of fungal pathogenicity.</title>
        <authorList>
            <person name="Shang Y."/>
            <person name="Xiao G."/>
            <person name="Zheng P."/>
            <person name="Cen K."/>
            <person name="Zhan S."/>
            <person name="Wang C."/>
        </authorList>
    </citation>
    <scope>NUCLEOTIDE SEQUENCE [LARGE SCALE GENOMIC DNA]</scope>
    <source>
        <strain evidence="1 2">RCEF 2490</strain>
    </source>
</reference>
<dbReference type="EMBL" id="AZGY01000034">
    <property type="protein sequence ID" value="KZZ87779.1"/>
    <property type="molecule type" value="Genomic_DNA"/>
</dbReference>
<proteinExistence type="predicted"/>
<gene>
    <name evidence="1" type="ORF">AAL_08282</name>
</gene>
<sequence length="173" mass="19294">MELLEQACQLKVTDIAEVLDEKAALLRYRRLALMKSEDRQSGLASLDKAIMQAQEVVNLSSKTELSQPARLTNLASALKMKYLLFDKNPSLLDEAKMNFAEAAENESPFFPIRMQAAFQGARCYWESNELKQAYDLIQGAVELFSKSNLESILAPDMRANLLRVSGLAVFAAS</sequence>
<keyword evidence="2" id="KW-1185">Reference proteome</keyword>